<dbReference type="EMBL" id="JBHSON010000024">
    <property type="protein sequence ID" value="MFC5747656.1"/>
    <property type="molecule type" value="Genomic_DNA"/>
</dbReference>
<dbReference type="InterPro" id="IPR036291">
    <property type="entry name" value="NAD(P)-bd_dom_sf"/>
</dbReference>
<dbReference type="SUPFAM" id="SSF51735">
    <property type="entry name" value="NAD(P)-binding Rossmann-fold domains"/>
    <property type="match status" value="1"/>
</dbReference>
<dbReference type="Pfam" id="PF05368">
    <property type="entry name" value="NmrA"/>
    <property type="match status" value="1"/>
</dbReference>
<comment type="caution">
    <text evidence="2">The sequence shown here is derived from an EMBL/GenBank/DDBJ whole genome shotgun (WGS) entry which is preliminary data.</text>
</comment>
<dbReference type="Gene3D" id="3.40.50.720">
    <property type="entry name" value="NAD(P)-binding Rossmann-like Domain"/>
    <property type="match status" value="1"/>
</dbReference>
<evidence type="ECO:0000313" key="2">
    <source>
        <dbReference type="EMBL" id="MFC5747656.1"/>
    </source>
</evidence>
<feature type="domain" description="NmrA-like" evidence="1">
    <location>
        <begin position="6"/>
        <end position="43"/>
    </location>
</feature>
<accession>A0ABW0ZXK0</accession>
<dbReference type="InterPro" id="IPR008030">
    <property type="entry name" value="NmrA-like"/>
</dbReference>
<dbReference type="Proteomes" id="UP001596074">
    <property type="component" value="Unassembled WGS sequence"/>
</dbReference>
<gene>
    <name evidence="2" type="ORF">ACFPZN_18675</name>
</gene>
<organism evidence="2 3">
    <name type="scientific">Actinomadura rugatobispora</name>
    <dbReference type="NCBI Taxonomy" id="1994"/>
    <lineage>
        <taxon>Bacteria</taxon>
        <taxon>Bacillati</taxon>
        <taxon>Actinomycetota</taxon>
        <taxon>Actinomycetes</taxon>
        <taxon>Streptosporangiales</taxon>
        <taxon>Thermomonosporaceae</taxon>
        <taxon>Actinomadura</taxon>
    </lineage>
</organism>
<sequence length="53" mass="5377">MKLPTMILVTGATGAVGRPLVHALLRAGHKVRALTRNPATANLPAGAELGPVP</sequence>
<evidence type="ECO:0000313" key="3">
    <source>
        <dbReference type="Proteomes" id="UP001596074"/>
    </source>
</evidence>
<evidence type="ECO:0000259" key="1">
    <source>
        <dbReference type="Pfam" id="PF05368"/>
    </source>
</evidence>
<keyword evidence="3" id="KW-1185">Reference proteome</keyword>
<protein>
    <submittedName>
        <fullName evidence="2">NmrA family NAD(P)-binding protein</fullName>
    </submittedName>
</protein>
<name>A0ABW0ZXK0_9ACTN</name>
<proteinExistence type="predicted"/>
<reference evidence="3" key="1">
    <citation type="journal article" date="2019" name="Int. J. Syst. Evol. Microbiol.">
        <title>The Global Catalogue of Microorganisms (GCM) 10K type strain sequencing project: providing services to taxonomists for standard genome sequencing and annotation.</title>
        <authorList>
            <consortium name="The Broad Institute Genomics Platform"/>
            <consortium name="The Broad Institute Genome Sequencing Center for Infectious Disease"/>
            <person name="Wu L."/>
            <person name="Ma J."/>
        </authorList>
    </citation>
    <scope>NUCLEOTIDE SEQUENCE [LARGE SCALE GENOMIC DNA]</scope>
    <source>
        <strain evidence="3">KCTC 42087</strain>
    </source>
</reference>